<keyword evidence="2" id="KW-1185">Reference proteome</keyword>
<reference evidence="1" key="1">
    <citation type="submission" date="2023-10" db="EMBL/GenBank/DDBJ databases">
        <authorList>
            <person name="Rodriguez Cubillos JULIANA M."/>
            <person name="De Vega J."/>
        </authorList>
    </citation>
    <scope>NUCLEOTIDE SEQUENCE</scope>
</reference>
<evidence type="ECO:0000313" key="1">
    <source>
        <dbReference type="EMBL" id="CAJ2629358.1"/>
    </source>
</evidence>
<name>A0ACB0IAT9_TRIPR</name>
<proteinExistence type="predicted"/>
<accession>A0ACB0IAT9</accession>
<dbReference type="EMBL" id="CASHSV030000001">
    <property type="protein sequence ID" value="CAJ2629358.1"/>
    <property type="molecule type" value="Genomic_DNA"/>
</dbReference>
<dbReference type="Proteomes" id="UP001177021">
    <property type="component" value="Unassembled WGS sequence"/>
</dbReference>
<organism evidence="1 2">
    <name type="scientific">Trifolium pratense</name>
    <name type="common">Red clover</name>
    <dbReference type="NCBI Taxonomy" id="57577"/>
    <lineage>
        <taxon>Eukaryota</taxon>
        <taxon>Viridiplantae</taxon>
        <taxon>Streptophyta</taxon>
        <taxon>Embryophyta</taxon>
        <taxon>Tracheophyta</taxon>
        <taxon>Spermatophyta</taxon>
        <taxon>Magnoliopsida</taxon>
        <taxon>eudicotyledons</taxon>
        <taxon>Gunneridae</taxon>
        <taxon>Pentapetalae</taxon>
        <taxon>rosids</taxon>
        <taxon>fabids</taxon>
        <taxon>Fabales</taxon>
        <taxon>Fabaceae</taxon>
        <taxon>Papilionoideae</taxon>
        <taxon>50 kb inversion clade</taxon>
        <taxon>NPAAA clade</taxon>
        <taxon>Hologalegina</taxon>
        <taxon>IRL clade</taxon>
        <taxon>Trifolieae</taxon>
        <taxon>Trifolium</taxon>
    </lineage>
</organism>
<comment type="caution">
    <text evidence="1">The sequence shown here is derived from an EMBL/GenBank/DDBJ whole genome shotgun (WGS) entry which is preliminary data.</text>
</comment>
<sequence length="755" mass="87621">MTDKSHDCKMVSSNKNTLFYIRTQGRRWLDNQMVHLIRLIEGQLTRKQEVSEQIRLRGYGGNKAYFKKWEKDFEDVNDYIENLIKNLMSSRSSAMTRFEEFVIHSKLHDIHSMLRRINEKPKFDVSVESPHEEASSSSSSSPTSSHLLDDETSWLAFTFHLKVKQPLKPELEKVGREIVMKCGGLESQIHQMCDLLSHHDVPEAWTEVLEGPRFNISQKHNWSKTVHKINRQISHQLRTCLFYFVYFPVEFEISVRRLIVLWVAEGLISHLNPRETPELVAQRYLDELIDNGMVQVVKRKPNGKVKTCRLPSPLRQLWLTETYEFRDLQNHTTTSPDSNVQLKKIIISRVADHLLDGNIWNNHIHGDTTDSTTLKTYYKKVISFLSFDTREGSKPGQQVGHFLKGCISSDCFLLLRVLDLEGVYKPKLPKRIKRLTQLTYLGLRWTYLESLPSSISSLLKLQTLDLKHTSIHTIPSSVWKMELRHLFLSETYRTKFPPKPKGNCLSDLLFKKNSLSDLQTLSGLFIDEDTTVKDGLDKLANIKKLRLACQSMSLNQDTMIAQLEAVADWISTLVHLQSLRLKSRNEKGEPWNLHLKSFEKNVSLTNMYLLGSLRRSSILLSDFPHRLIELTLSHSKLEDDPMITLKDFPYLQKLCLLAESYTETTMVCKPQSFPQLQVLKIWVLERLQEWNIEHGALPCLKQLEIRSCRNLQRLPDGLKHVNTLLELKLRNMPEEFNAGPDNTPPNCKVDRKDFQ</sequence>
<gene>
    <name evidence="1" type="ORF">MILVUS5_LOCUS1360</name>
</gene>
<protein>
    <submittedName>
        <fullName evidence="1">Uncharacterized protein</fullName>
    </submittedName>
</protein>
<evidence type="ECO:0000313" key="2">
    <source>
        <dbReference type="Proteomes" id="UP001177021"/>
    </source>
</evidence>